<comment type="caution">
    <text evidence="1">The sequence shown here is derived from an EMBL/GenBank/DDBJ whole genome shotgun (WGS) entry which is preliminary data.</text>
</comment>
<proteinExistence type="predicted"/>
<protein>
    <submittedName>
        <fullName evidence="1">Methyltransferase type 11</fullName>
    </submittedName>
</protein>
<reference evidence="1 2" key="1">
    <citation type="journal article" date="2015" name="Nature">
        <title>rRNA introns, odd ribosomes, and small enigmatic genomes across a large radiation of phyla.</title>
        <authorList>
            <person name="Brown C.T."/>
            <person name="Hug L.A."/>
            <person name="Thomas B.C."/>
            <person name="Sharon I."/>
            <person name="Castelle C.J."/>
            <person name="Singh A."/>
            <person name="Wilkins M.J."/>
            <person name="Williams K.H."/>
            <person name="Banfield J.F."/>
        </authorList>
    </citation>
    <scope>NUCLEOTIDE SEQUENCE [LARGE SCALE GENOMIC DNA]</scope>
</reference>
<keyword evidence="1" id="KW-0808">Transferase</keyword>
<dbReference type="Proteomes" id="UP000034181">
    <property type="component" value="Unassembled WGS sequence"/>
</dbReference>
<gene>
    <name evidence="1" type="ORF">US96_C0001G0029</name>
</gene>
<name>A0A0G0K8F0_9BACT</name>
<dbReference type="InterPro" id="IPR029063">
    <property type="entry name" value="SAM-dependent_MTases_sf"/>
</dbReference>
<evidence type="ECO:0000313" key="2">
    <source>
        <dbReference type="Proteomes" id="UP000034181"/>
    </source>
</evidence>
<dbReference type="AlphaFoldDB" id="A0A0G0K8F0"/>
<dbReference type="Gene3D" id="3.40.50.150">
    <property type="entry name" value="Vaccinia Virus protein VP39"/>
    <property type="match status" value="1"/>
</dbReference>
<dbReference type="GO" id="GO:0032259">
    <property type="term" value="P:methylation"/>
    <property type="evidence" value="ECO:0007669"/>
    <property type="project" value="UniProtKB-KW"/>
</dbReference>
<evidence type="ECO:0000313" key="1">
    <source>
        <dbReference type="EMBL" id="KKQ75953.1"/>
    </source>
</evidence>
<dbReference type="Pfam" id="PF13489">
    <property type="entry name" value="Methyltransf_23"/>
    <property type="match status" value="1"/>
</dbReference>
<dbReference type="SUPFAM" id="SSF53335">
    <property type="entry name" value="S-adenosyl-L-methionine-dependent methyltransferases"/>
    <property type="match status" value="1"/>
</dbReference>
<sequence length="252" mass="29521">MDNKQIIKDVIFKLDKKVFQNSGSYSRKEKIFLEDRYSQVIDMLPKISKNNIGLEAGLHSSILAFSLKKILSLEKLYALEHPTTYRLYTKKHLNKLRENNIILKPVDLYQPKYPWPDNFFDFILFSEVMEHLIPAYLPHIFAEFNRIIKKNGYLIVTTPNIASLLKRLNLMSGKNPIEFDLRFHDKGTFGHIREYTMPELISILQNANFKILETKYYCIDSSRNIFTQIEANTSKFFHSLGNDMMVVATSQK</sequence>
<dbReference type="GO" id="GO:0008168">
    <property type="term" value="F:methyltransferase activity"/>
    <property type="evidence" value="ECO:0007669"/>
    <property type="project" value="UniProtKB-KW"/>
</dbReference>
<keyword evidence="1" id="KW-0489">Methyltransferase</keyword>
<organism evidence="1 2">
    <name type="scientific">Candidatus Woesebacteria bacterium GW2011_GWB1_38_5b</name>
    <dbReference type="NCBI Taxonomy" id="1618569"/>
    <lineage>
        <taxon>Bacteria</taxon>
        <taxon>Candidatus Woeseibacteriota</taxon>
    </lineage>
</organism>
<accession>A0A0G0K8F0</accession>
<dbReference type="EMBL" id="LBUZ01000001">
    <property type="protein sequence ID" value="KKQ75953.1"/>
    <property type="molecule type" value="Genomic_DNA"/>
</dbReference>